<dbReference type="RefSeq" id="WP_188616043.1">
    <property type="nucleotide sequence ID" value="NZ_BMLV01000001.1"/>
</dbReference>
<dbReference type="Proteomes" id="UP000620064">
    <property type="component" value="Unassembled WGS sequence"/>
</dbReference>
<proteinExistence type="predicted"/>
<name>A0ABQ2NFD8_9FLAO</name>
<keyword evidence="2" id="KW-1185">Reference proteome</keyword>
<evidence type="ECO:0000313" key="1">
    <source>
        <dbReference type="EMBL" id="GGP01006.1"/>
    </source>
</evidence>
<accession>A0ABQ2NFD8</accession>
<dbReference type="EMBL" id="BMLV01000001">
    <property type="protein sequence ID" value="GGP01006.1"/>
    <property type="molecule type" value="Genomic_DNA"/>
</dbReference>
<organism evidence="1 2">
    <name type="scientific">Cloacibacterium rupense</name>
    <dbReference type="NCBI Taxonomy" id="517423"/>
    <lineage>
        <taxon>Bacteria</taxon>
        <taxon>Pseudomonadati</taxon>
        <taxon>Bacteroidota</taxon>
        <taxon>Flavobacteriia</taxon>
        <taxon>Flavobacteriales</taxon>
        <taxon>Weeksellaceae</taxon>
    </lineage>
</organism>
<gene>
    <name evidence="1" type="ORF">GCM10010992_00200</name>
</gene>
<protein>
    <submittedName>
        <fullName evidence="1">Uncharacterized protein</fullName>
    </submittedName>
</protein>
<reference evidence="2" key="1">
    <citation type="journal article" date="2019" name="Int. J. Syst. Evol. Microbiol.">
        <title>The Global Catalogue of Microorganisms (GCM) 10K type strain sequencing project: providing services to taxonomists for standard genome sequencing and annotation.</title>
        <authorList>
            <consortium name="The Broad Institute Genomics Platform"/>
            <consortium name="The Broad Institute Genome Sequencing Center for Infectious Disease"/>
            <person name="Wu L."/>
            <person name="Ma J."/>
        </authorList>
    </citation>
    <scope>NUCLEOTIDE SEQUENCE [LARGE SCALE GENOMIC DNA]</scope>
    <source>
        <strain evidence="2">CGMCC 1.7656</strain>
    </source>
</reference>
<evidence type="ECO:0000313" key="2">
    <source>
        <dbReference type="Proteomes" id="UP000620064"/>
    </source>
</evidence>
<comment type="caution">
    <text evidence="1">The sequence shown here is derived from an EMBL/GenBank/DDBJ whole genome shotgun (WGS) entry which is preliminary data.</text>
</comment>
<sequence>MYKISLLFFVLIFTQFFGQKNLELKGVKDFLTDDYGNIYAFKNKDFGFVKYDSLGNQIGKMMLVNPFKIQSAQNPLNIVLFSENVQEIKLIDQNLNEIQTIDLKQKFGSISQAYVEDLQKVWLIDESQNLLLYYNFRDDILMNSFPIRFNLDGIKDILIYNGKLFVLRENSFEVYDFNSEKLSEFTIENGKRLSRENDDIYIVSSQKIYQFFPSQEFKMVFSSSEAKIVDKNHLHFLALIADKFYLYKIK</sequence>